<dbReference type="KEGG" id="pbv:AR543_14750"/>
<keyword evidence="1" id="KW-1133">Transmembrane helix</keyword>
<evidence type="ECO:0000256" key="1">
    <source>
        <dbReference type="SAM" id="Phobius"/>
    </source>
</evidence>
<dbReference type="OrthoDB" id="2649334at2"/>
<dbReference type="EMBL" id="CP013023">
    <property type="protein sequence ID" value="ANF97137.1"/>
    <property type="molecule type" value="Genomic_DNA"/>
</dbReference>
<feature type="transmembrane region" description="Helical" evidence="1">
    <location>
        <begin position="27"/>
        <end position="46"/>
    </location>
</feature>
<organism evidence="2 3">
    <name type="scientific">Paenibacillus bovis</name>
    <dbReference type="NCBI Taxonomy" id="1616788"/>
    <lineage>
        <taxon>Bacteria</taxon>
        <taxon>Bacillati</taxon>
        <taxon>Bacillota</taxon>
        <taxon>Bacilli</taxon>
        <taxon>Bacillales</taxon>
        <taxon>Paenibacillaceae</taxon>
        <taxon>Paenibacillus</taxon>
    </lineage>
</organism>
<gene>
    <name evidence="2" type="ORF">AR543_14750</name>
</gene>
<keyword evidence="3" id="KW-1185">Reference proteome</keyword>
<dbReference type="RefSeq" id="WP_060535253.1">
    <property type="nucleotide sequence ID" value="NZ_CP013023.1"/>
</dbReference>
<protein>
    <submittedName>
        <fullName evidence="2">Uncharacterized protein</fullName>
    </submittedName>
</protein>
<proteinExistence type="predicted"/>
<reference evidence="3" key="1">
    <citation type="submission" date="2015-10" db="EMBL/GenBank/DDBJ databases">
        <title>Genome of Paenibacillus bovis sp. nov.</title>
        <authorList>
            <person name="Wu Z."/>
            <person name="Gao C."/>
            <person name="Liu Z."/>
            <person name="Zheng H."/>
        </authorList>
    </citation>
    <scope>NUCLEOTIDE SEQUENCE [LARGE SCALE GENOMIC DNA]</scope>
    <source>
        <strain evidence="3">BD3526</strain>
    </source>
</reference>
<feature type="transmembrane region" description="Helical" evidence="1">
    <location>
        <begin position="78"/>
        <end position="96"/>
    </location>
</feature>
<name>A0A172ZIM5_9BACL</name>
<reference evidence="2 3" key="2">
    <citation type="journal article" date="2016" name="Int. J. Syst. Evol. Microbiol.">
        <title>Paenibacillus bovis sp. nov., isolated from raw yak (Bos grunniens) milk.</title>
        <authorList>
            <person name="Gao C."/>
            <person name="Han J."/>
            <person name="Liu Z."/>
            <person name="Xu X."/>
            <person name="Hang F."/>
            <person name="Wu Z."/>
        </authorList>
    </citation>
    <scope>NUCLEOTIDE SEQUENCE [LARGE SCALE GENOMIC DNA]</scope>
    <source>
        <strain evidence="2 3">BD3526</strain>
    </source>
</reference>
<evidence type="ECO:0000313" key="3">
    <source>
        <dbReference type="Proteomes" id="UP000078148"/>
    </source>
</evidence>
<sequence length="135" mass="15080">MGKWIDYALGFCILGGSLRLYSSTGNIHYLWLALTLGLFAVHIIFYNRRENNDSDQDTSTESSPQVSSTKQKWGINQTLLIVSLFMMMLSVSVIYISETYQLSPAFAWSTLAVQLVVTCAASGSLLRQRSRSLSQ</sequence>
<evidence type="ECO:0000313" key="2">
    <source>
        <dbReference type="EMBL" id="ANF97137.1"/>
    </source>
</evidence>
<keyword evidence="1" id="KW-0812">Transmembrane</keyword>
<accession>A0A172ZIM5</accession>
<dbReference type="Proteomes" id="UP000078148">
    <property type="component" value="Chromosome"/>
</dbReference>
<dbReference type="AlphaFoldDB" id="A0A172ZIM5"/>
<keyword evidence="1" id="KW-0472">Membrane</keyword>
<feature type="transmembrane region" description="Helical" evidence="1">
    <location>
        <begin position="102"/>
        <end position="126"/>
    </location>
</feature>